<comment type="similarity">
    <text evidence="1 3">Belongs to the type-B carboxylesterase/lipase family.</text>
</comment>
<dbReference type="InterPro" id="IPR002018">
    <property type="entry name" value="CarbesteraseB"/>
</dbReference>
<evidence type="ECO:0000259" key="5">
    <source>
        <dbReference type="Pfam" id="PF00135"/>
    </source>
</evidence>
<accession>A0A5J6FHD3</accession>
<evidence type="ECO:0000256" key="4">
    <source>
        <dbReference type="SAM" id="MobiDB-lite"/>
    </source>
</evidence>
<evidence type="ECO:0000256" key="1">
    <source>
        <dbReference type="ARBA" id="ARBA00005964"/>
    </source>
</evidence>
<organism evidence="6 7">
    <name type="scientific">Streptomyces nitrosporeus</name>
    <dbReference type="NCBI Taxonomy" id="28894"/>
    <lineage>
        <taxon>Bacteria</taxon>
        <taxon>Bacillati</taxon>
        <taxon>Actinomycetota</taxon>
        <taxon>Actinomycetes</taxon>
        <taxon>Kitasatosporales</taxon>
        <taxon>Streptomycetaceae</taxon>
        <taxon>Streptomyces</taxon>
    </lineage>
</organism>
<evidence type="ECO:0000256" key="2">
    <source>
        <dbReference type="ARBA" id="ARBA00022801"/>
    </source>
</evidence>
<reference evidence="6 7" key="1">
    <citation type="submission" date="2017-09" db="EMBL/GenBank/DDBJ databases">
        <authorList>
            <person name="Lee N."/>
            <person name="Cho B.-K."/>
        </authorList>
    </citation>
    <scope>NUCLEOTIDE SEQUENCE [LARGE SCALE GENOMIC DNA]</scope>
    <source>
        <strain evidence="6 7">ATCC 12769</strain>
    </source>
</reference>
<dbReference type="Proteomes" id="UP000326178">
    <property type="component" value="Chromosome"/>
</dbReference>
<dbReference type="PANTHER" id="PTHR11559">
    <property type="entry name" value="CARBOXYLESTERASE"/>
    <property type="match status" value="1"/>
</dbReference>
<keyword evidence="3" id="KW-0732">Signal</keyword>
<feature type="signal peptide" evidence="3">
    <location>
        <begin position="1"/>
        <end position="29"/>
    </location>
</feature>
<dbReference type="GO" id="GO:0016787">
    <property type="term" value="F:hydrolase activity"/>
    <property type="evidence" value="ECO:0007669"/>
    <property type="project" value="UniProtKB-KW"/>
</dbReference>
<dbReference type="EMBL" id="CP023702">
    <property type="protein sequence ID" value="QEU74300.1"/>
    <property type="molecule type" value="Genomic_DNA"/>
</dbReference>
<dbReference type="KEGG" id="snk:CP967_21935"/>
<name>A0A5J6FHD3_9ACTN</name>
<dbReference type="OrthoDB" id="3199405at2"/>
<evidence type="ECO:0000256" key="3">
    <source>
        <dbReference type="RuleBase" id="RU361235"/>
    </source>
</evidence>
<dbReference type="Pfam" id="PF00135">
    <property type="entry name" value="COesterase"/>
    <property type="match status" value="1"/>
</dbReference>
<keyword evidence="2 3" id="KW-0378">Hydrolase</keyword>
<keyword evidence="7" id="KW-1185">Reference proteome</keyword>
<feature type="chain" id="PRO_5023975988" description="Carboxylic ester hydrolase" evidence="3">
    <location>
        <begin position="30"/>
        <end position="543"/>
    </location>
</feature>
<dbReference type="InterPro" id="IPR050309">
    <property type="entry name" value="Type-B_Carboxylest/Lipase"/>
</dbReference>
<dbReference type="AlphaFoldDB" id="A0A5J6FHD3"/>
<dbReference type="InterPro" id="IPR019826">
    <property type="entry name" value="Carboxylesterase_B_AS"/>
</dbReference>
<dbReference type="SUPFAM" id="SSF53474">
    <property type="entry name" value="alpha/beta-Hydrolases"/>
    <property type="match status" value="1"/>
</dbReference>
<dbReference type="RefSeq" id="WP_150489597.1">
    <property type="nucleotide sequence ID" value="NZ_BMUV01000006.1"/>
</dbReference>
<dbReference type="PROSITE" id="PS00122">
    <property type="entry name" value="CARBOXYLESTERASE_B_1"/>
    <property type="match status" value="1"/>
</dbReference>
<dbReference type="InterPro" id="IPR029058">
    <property type="entry name" value="AB_hydrolase_fold"/>
</dbReference>
<protein>
    <recommendedName>
        <fullName evidence="3">Carboxylic ester hydrolase</fullName>
        <ecNumber evidence="3">3.1.1.-</ecNumber>
    </recommendedName>
</protein>
<evidence type="ECO:0000313" key="7">
    <source>
        <dbReference type="Proteomes" id="UP000326178"/>
    </source>
</evidence>
<gene>
    <name evidence="6" type="ORF">CP967_21935</name>
</gene>
<dbReference type="EC" id="3.1.1.-" evidence="3"/>
<sequence length="543" mass="57709">MLKRTAQAFISGSLVLGTVTAMGTTGAAAATGPSSLTVSEAVTAPGRAEPVRVRTDKGVVRGRVAEDARTFQGIPYAAPPTGPGRWAPPAPARRWDGVRDATEPGSACPQTGSIGPLGPHSETEDCLFVNVTTPRTAAARPRPVMVYLHGGDHTDGEGAMHGANRLASRGDVVVVTVNYRLGALGYLAHPELEKNGESGNYGFLDQQAALRWVQRNATAFGGDPDNVTLFGQSAGGYSACAHMAAPSSAGLFDRVILQSAACTTPTDGRRDREDALAQGATAVAEIEENGAEDWRTALPGQLVHPFGTGPAYAPSYGGALLPRTPAEAFATGRFNQVPVLQGINRQEDAAGVYNLEAIKRAQTGDPDARLDAADYRAHLEDEFGSEKAGAIAARYPVEDYGGSPARALAAALTDGHWAQYSVETGRALSRHVRTYSYEFADEEVPWYTDPVYAKPGFLMGAAHTFELPYLFELDDFEPLTRAQRGLSDKMIDIWTDFARTGEAAWKPTTPASPNVRSLASGPGGVHGVDFAEEHHYGFWKSLR</sequence>
<feature type="region of interest" description="Disordered" evidence="4">
    <location>
        <begin position="99"/>
        <end position="120"/>
    </location>
</feature>
<evidence type="ECO:0000313" key="6">
    <source>
        <dbReference type="EMBL" id="QEU74300.1"/>
    </source>
</evidence>
<feature type="domain" description="Carboxylesterase type B" evidence="5">
    <location>
        <begin position="52"/>
        <end position="510"/>
    </location>
</feature>
<dbReference type="Gene3D" id="3.40.50.1820">
    <property type="entry name" value="alpha/beta hydrolase"/>
    <property type="match status" value="1"/>
</dbReference>
<proteinExistence type="inferred from homology"/>